<evidence type="ECO:0000313" key="2">
    <source>
        <dbReference type="Proteomes" id="UP000188551"/>
    </source>
</evidence>
<dbReference type="EMBL" id="MUXN01000020">
    <property type="protein sequence ID" value="OOC03800.1"/>
    <property type="molecule type" value="Genomic_DNA"/>
</dbReference>
<dbReference type="Proteomes" id="UP000188551">
    <property type="component" value="Unassembled WGS sequence"/>
</dbReference>
<keyword evidence="2" id="KW-1185">Reference proteome</keyword>
<sequence>MSAHEGFTGVRKDRLLSSYFDASEYSVTVLRLIEEVVPETILAGDGLSLQGRKLAEQARLLHVDLLAMYRRIDGVSTHES</sequence>
<protein>
    <submittedName>
        <fullName evidence="1">Uncharacterized protein</fullName>
    </submittedName>
</protein>
<evidence type="ECO:0000313" key="1">
    <source>
        <dbReference type="EMBL" id="OOC03800.1"/>
    </source>
</evidence>
<name>A0ABX3J932_9PSEU</name>
<gene>
    <name evidence="1" type="ORF">B0293_26430</name>
</gene>
<reference evidence="1 2" key="1">
    <citation type="submission" date="2017-02" db="EMBL/GenBank/DDBJ databases">
        <title>Amycolatopsis azurea DSM 43854 draft genome.</title>
        <authorList>
            <person name="Mayilraj S."/>
        </authorList>
    </citation>
    <scope>NUCLEOTIDE SEQUENCE [LARGE SCALE GENOMIC DNA]</scope>
    <source>
        <strain evidence="1 2">DSM 43854</strain>
    </source>
</reference>
<organism evidence="1 2">
    <name type="scientific">Amycolatopsis azurea DSM 43854</name>
    <dbReference type="NCBI Taxonomy" id="1238180"/>
    <lineage>
        <taxon>Bacteria</taxon>
        <taxon>Bacillati</taxon>
        <taxon>Actinomycetota</taxon>
        <taxon>Actinomycetes</taxon>
        <taxon>Pseudonocardiales</taxon>
        <taxon>Pseudonocardiaceae</taxon>
        <taxon>Amycolatopsis</taxon>
    </lineage>
</organism>
<dbReference type="RefSeq" id="WP_039917343.1">
    <property type="nucleotide sequence ID" value="NZ_ANMG01000023.1"/>
</dbReference>
<accession>A0ABX3J932</accession>
<proteinExistence type="predicted"/>
<comment type="caution">
    <text evidence="1">The sequence shown here is derived from an EMBL/GenBank/DDBJ whole genome shotgun (WGS) entry which is preliminary data.</text>
</comment>